<accession>A0A521BSY7</accession>
<dbReference type="Pfam" id="PF13174">
    <property type="entry name" value="TPR_6"/>
    <property type="match status" value="1"/>
</dbReference>
<dbReference type="SUPFAM" id="SSF48452">
    <property type="entry name" value="TPR-like"/>
    <property type="match status" value="3"/>
</dbReference>
<protein>
    <submittedName>
        <fullName evidence="2">Tetratricopeptide repeat-containing protein</fullName>
    </submittedName>
</protein>
<dbReference type="OrthoDB" id="8901at2"/>
<evidence type="ECO:0000256" key="1">
    <source>
        <dbReference type="SAM" id="SignalP"/>
    </source>
</evidence>
<gene>
    <name evidence="2" type="ORF">SAMN06269117_10760</name>
</gene>
<reference evidence="2 3" key="1">
    <citation type="submission" date="2017-05" db="EMBL/GenBank/DDBJ databases">
        <authorList>
            <person name="Varghese N."/>
            <person name="Submissions S."/>
        </authorList>
    </citation>
    <scope>NUCLEOTIDE SEQUENCE [LARGE SCALE GENOMIC DNA]</scope>
    <source>
        <strain evidence="2 3">DSM 16304</strain>
    </source>
</reference>
<dbReference type="InterPro" id="IPR011990">
    <property type="entry name" value="TPR-like_helical_dom_sf"/>
</dbReference>
<organism evidence="2 3">
    <name type="scientific">Balnearium lithotrophicum</name>
    <dbReference type="NCBI Taxonomy" id="223788"/>
    <lineage>
        <taxon>Bacteria</taxon>
        <taxon>Pseudomonadati</taxon>
        <taxon>Aquificota</taxon>
        <taxon>Aquificia</taxon>
        <taxon>Desulfurobacteriales</taxon>
        <taxon>Desulfurobacteriaceae</taxon>
        <taxon>Balnearium</taxon>
    </lineage>
</organism>
<dbReference type="RefSeq" id="WP_142934837.1">
    <property type="nucleotide sequence ID" value="NZ_FXTM01000007.1"/>
</dbReference>
<sequence length="899" mass="103663">MLRRALLIATLTLSTALASDLNLGVKLYSDGMYSLAAKTFSENLDSLNDKNFKKYYRYIYLSFLKSQDYKDLKRFLSFWERNFPEFSKGELLALKFILSLKKGVPVEKAFPEKDLLSMSIDNKVSFFKVLSKSDLPSNAIYFILLRSGRNLELKGALRDSGFLERALKRASKENDYKLIDLIFDTYGRWFKGKEEGVQYVRYLERKRRFSEALVEAQKLYKKYPGDRTRLELARAYYLNKKYSEAAKLLKNPKSTEEKYLLAWTLYRLGKVGEIPKVIGLNISKPKVPEKLKALLDFYSAEFDLDTLKKFYPELYTKALIFSFSDEIPEVGSSDDLGYIYYERGLYKSSEEELKRAVQSPSNDLSTARTLYLLGKIGTINSDVGSVVYSQLMGSFQNTPYYRASLLDAAKVYLISGSPNVSIKLLEYAYKEEGIRTPELLKLLGISYFNVGNYKRAKEFLKRVPDGDTLTLLAICQYKLGSKKEAYRTLKKEIKKYSIFPEVNGGRLIYLSKVLGKERELTKLPLISPLTKTMAAFVSKNINYAEKIFNTLPHREKTALALYLTESYEKKKPQKSIFYLTYLFNTASNEELERFSKQYMNYLSYRSKNFEALIFNDPYFIAYNPENVGADALTLISKARDYESNGEYGKAYGILKLTLEKVNSPKLKEQIAERLVEIDLKQKNYRRALKDISLIQDSDVKNYLLFRTYLSQGKLIDAYTAAQSVKDITKIPEKERGYFLGKLAHYYKLTGNKNRALEISRELTKYLSSVNYDDLVSLGILAQESGDLELAEKLIGEAVKRAKKREERAESLFWRASIEAQRGNVDGALIDYMKIAYEIKAEPWSSTALYRAAQLLEKKGDYRQAARLYKRVSEMKKGTKEGKEAEERLKSLLKRLKKEE</sequence>
<dbReference type="AlphaFoldDB" id="A0A521BSY7"/>
<feature type="signal peptide" evidence="1">
    <location>
        <begin position="1"/>
        <end position="18"/>
    </location>
</feature>
<keyword evidence="1" id="KW-0732">Signal</keyword>
<keyword evidence="3" id="KW-1185">Reference proteome</keyword>
<dbReference type="Proteomes" id="UP000317315">
    <property type="component" value="Unassembled WGS sequence"/>
</dbReference>
<dbReference type="Pfam" id="PF13432">
    <property type="entry name" value="TPR_16"/>
    <property type="match status" value="1"/>
</dbReference>
<name>A0A521BSY7_9BACT</name>
<evidence type="ECO:0000313" key="2">
    <source>
        <dbReference type="EMBL" id="SMO50274.1"/>
    </source>
</evidence>
<evidence type="ECO:0000313" key="3">
    <source>
        <dbReference type="Proteomes" id="UP000317315"/>
    </source>
</evidence>
<dbReference type="EMBL" id="FXTM01000007">
    <property type="protein sequence ID" value="SMO50274.1"/>
    <property type="molecule type" value="Genomic_DNA"/>
</dbReference>
<proteinExistence type="predicted"/>
<dbReference type="InterPro" id="IPR019734">
    <property type="entry name" value="TPR_rpt"/>
</dbReference>
<dbReference type="Gene3D" id="1.25.40.10">
    <property type="entry name" value="Tetratricopeptide repeat domain"/>
    <property type="match status" value="3"/>
</dbReference>
<feature type="chain" id="PRO_5021739234" evidence="1">
    <location>
        <begin position="19"/>
        <end position="899"/>
    </location>
</feature>
<dbReference type="SMART" id="SM00028">
    <property type="entry name" value="TPR"/>
    <property type="match status" value="6"/>
</dbReference>